<feature type="chain" id="PRO_5003316796" description="TonB-dependent receptor" evidence="2">
    <location>
        <begin position="21"/>
        <end position="602"/>
    </location>
</feature>
<dbReference type="EMBL" id="CP002689">
    <property type="protein sequence ID" value="AEE13262.1"/>
    <property type="molecule type" value="Genomic_DNA"/>
</dbReference>
<evidence type="ECO:0008006" key="5">
    <source>
        <dbReference type="Google" id="ProtNLM"/>
    </source>
</evidence>
<gene>
    <name evidence="3" type="ordered locus">Poras_1323</name>
</gene>
<evidence type="ECO:0000256" key="2">
    <source>
        <dbReference type="SAM" id="SignalP"/>
    </source>
</evidence>
<feature type="signal peptide" evidence="2">
    <location>
        <begin position="1"/>
        <end position="20"/>
    </location>
</feature>
<sequence length="602" mass="68047">MKRLYSLLLILLSTLLPALAQNTKTLAERDTISREVTVVSDKVRQIDDTNPIFTPIPLTKPQVERYNPATPRSTRDFTPTLSPAPTPQLSGFAREVPQPYNGIMARLFGGYAPAFGGDLAGQWHFGSQHNVLSFDLTHRSELFSLSKNWPNRSVHGPIDESDADYHYLEEVPDQTNMYRHATEGVLGYSYHWRESMIKLQGGIRSHIFAHTPTQQRMELGTIPLLDRTRWQDALREYSLTGRIDNLQAQNWSFDLGARYAFLSHSLPSPAQKDLIANEYMHVIDADGATAVQLSDDWSLGLGADMRIRTGQPSQLFLLGAHPQFRYRGFVNFADLDFSGGVGVDFANQEVLVYPEVRLSLSDQRSWEWYLQASGGLQDVNPFDYLARIPGIMLDALPRPERQQLGSRTGVKLQLGSGTYELYGGYDHYARTYGFNLLPYYTGEELYGSWLQSQRNEYTKLDIFYAGLDLSTVIARVCELSLGAQFNRLANYTFRVPKPYFQGYAKLAVRPTKRLDLRGVVYYDTSLTTKILHPAQAPETGLREGAARGSLTRLTAEVTAQYRLTKMWTLFATFDSQHYGLGAYDMSQPYSGRIGVQFNWSAL</sequence>
<dbReference type="Proteomes" id="UP000006545">
    <property type="component" value="Chromosome"/>
</dbReference>
<proteinExistence type="predicted"/>
<dbReference type="AlphaFoldDB" id="F4KMG3"/>
<feature type="compositionally biased region" description="Polar residues" evidence="1">
    <location>
        <begin position="70"/>
        <end position="89"/>
    </location>
</feature>
<protein>
    <recommendedName>
        <fullName evidence="5">TonB-dependent receptor</fullName>
    </recommendedName>
</protein>
<dbReference type="OrthoDB" id="1013094at2"/>
<feature type="region of interest" description="Disordered" evidence="1">
    <location>
        <begin position="63"/>
        <end position="92"/>
    </location>
</feature>
<name>F4KMG3_PORAD</name>
<dbReference type="RefSeq" id="WP_013760654.1">
    <property type="nucleotide sequence ID" value="NC_015501.1"/>
</dbReference>
<dbReference type="HOGENOM" id="CLU_453318_0_0_10"/>
<keyword evidence="4" id="KW-1185">Reference proteome</keyword>
<evidence type="ECO:0000256" key="1">
    <source>
        <dbReference type="SAM" id="MobiDB-lite"/>
    </source>
</evidence>
<evidence type="ECO:0000313" key="4">
    <source>
        <dbReference type="Proteomes" id="UP000006545"/>
    </source>
</evidence>
<keyword evidence="2" id="KW-0732">Signal</keyword>
<evidence type="ECO:0000313" key="3">
    <source>
        <dbReference type="EMBL" id="AEE13262.1"/>
    </source>
</evidence>
<accession>F4KMG3</accession>
<reference evidence="4" key="1">
    <citation type="submission" date="2011-04" db="EMBL/GenBank/DDBJ databases">
        <title>The complete genome of Porphyromonas asaccharolytica DSM 20707.</title>
        <authorList>
            <person name="Lucas S."/>
            <person name="Han J."/>
            <person name="Lapidus A."/>
            <person name="Bruce D."/>
            <person name="Goodwin L."/>
            <person name="Pitluck S."/>
            <person name="Peters L."/>
            <person name="Kyrpides N."/>
            <person name="Mavromatis K."/>
            <person name="Ivanova N."/>
            <person name="Ovchinnikova G."/>
            <person name="Pagani I."/>
            <person name="Lu M."/>
            <person name="Detter J.C."/>
            <person name="Tapia R."/>
            <person name="Han C."/>
            <person name="Land M."/>
            <person name="Hauser L."/>
            <person name="Markowitz V."/>
            <person name="Cheng J.-F."/>
            <person name="Hugenholtz P."/>
            <person name="Woyke T."/>
            <person name="Wu D."/>
            <person name="Gronow S."/>
            <person name="Wellnitz S."/>
            <person name="Brambilla E."/>
            <person name="Klenk H.-P."/>
            <person name="Eisen J.A."/>
        </authorList>
    </citation>
    <scope>NUCLEOTIDE SEQUENCE [LARGE SCALE GENOMIC DNA]</scope>
    <source>
        <strain evidence="4">ATCC 25260 / DSM 20707 / VPI 4198</strain>
    </source>
</reference>
<dbReference type="STRING" id="879243.Poras_1323"/>
<dbReference type="KEGG" id="pah:Poras_1323"/>
<organism evidence="3 4">
    <name type="scientific">Porphyromonas asaccharolytica (strain ATCC 25260 / DSM 20707 / BCRC 10618 / CCUG 7834 / JCM 6326 / LMG 13178 / VPI 4198 / B440)</name>
    <name type="common">Bacteroides asaccharolyticus</name>
    <dbReference type="NCBI Taxonomy" id="879243"/>
    <lineage>
        <taxon>Bacteria</taxon>
        <taxon>Pseudomonadati</taxon>
        <taxon>Bacteroidota</taxon>
        <taxon>Bacteroidia</taxon>
        <taxon>Bacteroidales</taxon>
        <taxon>Porphyromonadaceae</taxon>
        <taxon>Porphyromonas</taxon>
    </lineage>
</organism>